<comment type="caution">
    <text evidence="1">The sequence shown here is derived from an EMBL/GenBank/DDBJ whole genome shotgun (WGS) entry which is preliminary data.</text>
</comment>
<dbReference type="AlphaFoldDB" id="A0A315AVV7"/>
<dbReference type="EMBL" id="PJQY01000110">
    <property type="protein sequence ID" value="PQQ18386.1"/>
    <property type="molecule type" value="Genomic_DNA"/>
</dbReference>
<evidence type="ECO:0000313" key="2">
    <source>
        <dbReference type="Proteomes" id="UP000250321"/>
    </source>
</evidence>
<protein>
    <submittedName>
        <fullName evidence="1">Uncharacterized protein</fullName>
    </submittedName>
</protein>
<reference evidence="1 2" key="1">
    <citation type="submission" date="2018-02" db="EMBL/GenBank/DDBJ databases">
        <title>Draft genome of wild Prunus yedoensis var. nudiflora.</title>
        <authorList>
            <person name="Baek S."/>
            <person name="Kim J.-H."/>
            <person name="Choi K."/>
            <person name="Kim G.-B."/>
            <person name="Cho A."/>
            <person name="Jang H."/>
            <person name="Shin C.-H."/>
            <person name="Yu H.-J."/>
            <person name="Mun J.-H."/>
        </authorList>
    </citation>
    <scope>NUCLEOTIDE SEQUENCE [LARGE SCALE GENOMIC DNA]</scope>
    <source>
        <strain evidence="2">cv. Jeju island</strain>
        <tissue evidence="1">Leaf</tissue>
    </source>
</reference>
<dbReference type="Proteomes" id="UP000250321">
    <property type="component" value="Unassembled WGS sequence"/>
</dbReference>
<keyword evidence="2" id="KW-1185">Reference proteome</keyword>
<proteinExistence type="predicted"/>
<organism evidence="1 2">
    <name type="scientific">Prunus yedoensis var. nudiflora</name>
    <dbReference type="NCBI Taxonomy" id="2094558"/>
    <lineage>
        <taxon>Eukaryota</taxon>
        <taxon>Viridiplantae</taxon>
        <taxon>Streptophyta</taxon>
        <taxon>Embryophyta</taxon>
        <taxon>Tracheophyta</taxon>
        <taxon>Spermatophyta</taxon>
        <taxon>Magnoliopsida</taxon>
        <taxon>eudicotyledons</taxon>
        <taxon>Gunneridae</taxon>
        <taxon>Pentapetalae</taxon>
        <taxon>rosids</taxon>
        <taxon>fabids</taxon>
        <taxon>Rosales</taxon>
        <taxon>Rosaceae</taxon>
        <taxon>Amygdaloideae</taxon>
        <taxon>Amygdaleae</taxon>
        <taxon>Prunus</taxon>
    </lineage>
</organism>
<evidence type="ECO:0000313" key="1">
    <source>
        <dbReference type="EMBL" id="PQQ18386.1"/>
    </source>
</evidence>
<accession>A0A315AVV7</accession>
<sequence>MFEYYQFENLDDFDENTRTIILLDDFALTWEELNDKLDVVACKIGLVYHVEDLCRKKLEEDNFRTITLLDDSTLTWEELNDKLDMVAHKIGLVHHVDLVEHLN</sequence>
<name>A0A315AVV7_PRUYE</name>
<gene>
    <name evidence="1" type="ORF">Pyn_23480</name>
</gene>